<dbReference type="AlphaFoldDB" id="A0A0G1X6V3"/>
<name>A0A0G1X6V3_9BACT</name>
<evidence type="ECO:0000313" key="10">
    <source>
        <dbReference type="Proteomes" id="UP000033882"/>
    </source>
</evidence>
<evidence type="ECO:0000256" key="6">
    <source>
        <dbReference type="RuleBase" id="RU000414"/>
    </source>
</evidence>
<evidence type="ECO:0000256" key="3">
    <source>
        <dbReference type="ARBA" id="ARBA00022723"/>
    </source>
</evidence>
<evidence type="ECO:0000313" key="9">
    <source>
        <dbReference type="EMBL" id="KKU90100.1"/>
    </source>
</evidence>
<feature type="binding site" evidence="11">
    <location>
        <position position="169"/>
    </location>
    <ligand>
        <name>Fe(3+)</name>
        <dbReference type="ChEBI" id="CHEBI:29034"/>
    </ligand>
</feature>
<accession>A0A0G1X6V3</accession>
<dbReference type="Gene3D" id="3.55.40.20">
    <property type="entry name" value="Iron/manganese superoxide dismutase, C-terminal domain"/>
    <property type="match status" value="1"/>
</dbReference>
<evidence type="ECO:0000259" key="8">
    <source>
        <dbReference type="Pfam" id="PF02777"/>
    </source>
</evidence>
<dbReference type="PROSITE" id="PS00088">
    <property type="entry name" value="SOD_MN"/>
    <property type="match status" value="1"/>
</dbReference>
<comment type="similarity">
    <text evidence="1 6">Belongs to the iron/manganese superoxide dismutase family.</text>
</comment>
<evidence type="ECO:0000256" key="5">
    <source>
        <dbReference type="PIRSR" id="PIRSR000349-1"/>
    </source>
</evidence>
<dbReference type="GO" id="GO:0046872">
    <property type="term" value="F:metal ion binding"/>
    <property type="evidence" value="ECO:0007669"/>
    <property type="project" value="UniProtKB-KW"/>
</dbReference>
<dbReference type="PDB" id="8AVN">
    <property type="method" value="X-ray"/>
    <property type="resolution" value="1.65 A"/>
    <property type="chains" value="A/B=1-203"/>
</dbReference>
<dbReference type="FunFam" id="1.10.287.990:FF:000001">
    <property type="entry name" value="Superoxide dismutase"/>
    <property type="match status" value="1"/>
</dbReference>
<gene>
    <name evidence="9" type="ORF">UY19_C0006G0038</name>
</gene>
<dbReference type="GO" id="GO:0004784">
    <property type="term" value="F:superoxide dismutase activity"/>
    <property type="evidence" value="ECO:0007669"/>
    <property type="project" value="UniProtKB-EC"/>
</dbReference>
<comment type="catalytic activity">
    <reaction evidence="6">
        <text>2 superoxide + 2 H(+) = H2O2 + O2</text>
        <dbReference type="Rhea" id="RHEA:20696"/>
        <dbReference type="ChEBI" id="CHEBI:15378"/>
        <dbReference type="ChEBI" id="CHEBI:15379"/>
        <dbReference type="ChEBI" id="CHEBI:16240"/>
        <dbReference type="ChEBI" id="CHEBI:18421"/>
        <dbReference type="EC" id="1.15.1.1"/>
    </reaction>
</comment>
<evidence type="ECO:0000259" key="7">
    <source>
        <dbReference type="Pfam" id="PF00081"/>
    </source>
</evidence>
<dbReference type="PRINTS" id="PR01703">
    <property type="entry name" value="MNSODISMTASE"/>
</dbReference>
<keyword evidence="11 12" id="KW-0002">3D-structure</keyword>
<dbReference type="PANTHER" id="PTHR43595:SF2">
    <property type="entry name" value="SMALL RIBOSOMAL SUBUNIT PROTEIN MS42"/>
    <property type="match status" value="1"/>
</dbReference>
<dbReference type="Pfam" id="PF02777">
    <property type="entry name" value="Sod_Fe_C"/>
    <property type="match status" value="1"/>
</dbReference>
<comment type="function">
    <text evidence="6">Destroys radicals which are normally produced within the cells and which are toxic to biological systems.</text>
</comment>
<dbReference type="PIRSF" id="PIRSF000349">
    <property type="entry name" value="SODismutase"/>
    <property type="match status" value="1"/>
</dbReference>
<proteinExistence type="evidence at protein level"/>
<evidence type="ECO:0007829" key="12">
    <source>
        <dbReference type="PDB" id="8AVN"/>
    </source>
</evidence>
<dbReference type="EC" id="1.15.1.1" evidence="2 6"/>
<feature type="binding site" evidence="5 12">
    <location>
        <position position="82"/>
    </location>
    <ligand>
        <name>Mn(2+)</name>
        <dbReference type="ChEBI" id="CHEBI:29035"/>
    </ligand>
</feature>
<feature type="binding site" evidence="5 12">
    <location>
        <position position="165"/>
    </location>
    <ligand>
        <name>Mn(2+)</name>
        <dbReference type="ChEBI" id="CHEBI:29035"/>
    </ligand>
</feature>
<feature type="binding site" evidence="11">
    <location>
        <position position="27"/>
    </location>
    <ligand>
        <name>Fe(3+)</name>
        <dbReference type="ChEBI" id="CHEBI:29034"/>
    </ligand>
</feature>
<feature type="binding site" evidence="5 12">
    <location>
        <position position="27"/>
    </location>
    <ligand>
        <name>Mn(2+)</name>
        <dbReference type="ChEBI" id="CHEBI:29035"/>
    </ligand>
</feature>
<dbReference type="InterPro" id="IPR001189">
    <property type="entry name" value="Mn/Fe_SOD"/>
</dbReference>
<reference evidence="9 10" key="1">
    <citation type="journal article" date="2015" name="Nature">
        <title>rRNA introns, odd ribosomes, and small enigmatic genomes across a large radiation of phyla.</title>
        <authorList>
            <person name="Brown C.T."/>
            <person name="Hug L.A."/>
            <person name="Thomas B.C."/>
            <person name="Sharon I."/>
            <person name="Castelle C.J."/>
            <person name="Singh A."/>
            <person name="Wilkins M.J."/>
            <person name="Williams K.H."/>
            <person name="Banfield J.F."/>
        </authorList>
    </citation>
    <scope>NUCLEOTIDE SEQUENCE [LARGE SCALE GENOMIC DNA]</scope>
</reference>
<reference evidence="11 12" key="2">
    <citation type="journal article" date="2023" name="Nat. Ecol. Evol.">
        <title>An ancient metalloenzyme evolves through metal preference modulation.</title>
        <authorList>
            <person name="Sendra K.M."/>
            <person name="Barwinska-Sendra A."/>
            <person name="Mackenzie E.S."/>
            <person name="Basle A."/>
            <person name="Kehl-Fie T.E."/>
            <person name="Waldron K.J."/>
        </authorList>
    </citation>
    <scope>X-RAY CRYSTALLOGRAPHY (1.65 ANGSTROMS) IN COMPLEX WITH FE(3+) AND MN(2+)</scope>
</reference>
<sequence length="203" mass="23464">MKHELPPLPYAYNALEPFIDAKTLEIHHTKHHQSYVDKLNAALEKYPDLQDKTVEELIKSLNELPEEIRTTVRNNAGGHFSHTLYWNIMNPATQEYIPEELGNALVETFGSIIAFKEQFSKAAANIFGSGWVWLAADANKKLKIVSTTGHDNPLMTGDAPLMVIDIWEHAYYLHYQNRRPEYIENWWNVLDWKAVEERYNALG</sequence>
<dbReference type="PANTHER" id="PTHR43595">
    <property type="entry name" value="37S RIBOSOMAL PROTEIN S26, MITOCHONDRIAL"/>
    <property type="match status" value="1"/>
</dbReference>
<dbReference type="Proteomes" id="UP000033882">
    <property type="component" value="Unassembled WGS sequence"/>
</dbReference>
<evidence type="ECO:0000256" key="1">
    <source>
        <dbReference type="ARBA" id="ARBA00008714"/>
    </source>
</evidence>
<feature type="binding site" evidence="5 12">
    <location>
        <position position="169"/>
    </location>
    <ligand>
        <name>Mn(2+)</name>
        <dbReference type="ChEBI" id="CHEBI:29035"/>
    </ligand>
</feature>
<feature type="binding site" evidence="11">
    <location>
        <position position="82"/>
    </location>
    <ligand>
        <name>Fe(3+)</name>
        <dbReference type="ChEBI" id="CHEBI:29034"/>
    </ligand>
</feature>
<keyword evidence="4 6" id="KW-0560">Oxidoreductase</keyword>
<feature type="domain" description="Manganese/iron superoxide dismutase C-terminal" evidence="8">
    <location>
        <begin position="100"/>
        <end position="198"/>
    </location>
</feature>
<evidence type="ECO:0000256" key="2">
    <source>
        <dbReference type="ARBA" id="ARBA00012682"/>
    </source>
</evidence>
<dbReference type="InterPro" id="IPR019833">
    <property type="entry name" value="Mn/Fe_SOD_BS"/>
</dbReference>
<dbReference type="SUPFAM" id="SSF54719">
    <property type="entry name" value="Fe,Mn superoxide dismutase (SOD), C-terminal domain"/>
    <property type="match status" value="1"/>
</dbReference>
<dbReference type="InterPro" id="IPR036324">
    <property type="entry name" value="Mn/Fe_SOD_N_sf"/>
</dbReference>
<dbReference type="SMR" id="A0A0G1X6V3"/>
<dbReference type="EMBL" id="LCPB01000006">
    <property type="protein sequence ID" value="KKU90100.1"/>
    <property type="molecule type" value="Genomic_DNA"/>
</dbReference>
<dbReference type="InterPro" id="IPR036314">
    <property type="entry name" value="SOD_C_sf"/>
</dbReference>
<organism evidence="9 10">
    <name type="scientific">Candidatus Wolfebacteria bacterium GW2011_GWA2_47_9b</name>
    <dbReference type="NCBI Taxonomy" id="1619005"/>
    <lineage>
        <taxon>Bacteria</taxon>
        <taxon>Candidatus Wolfeibacteriota</taxon>
    </lineage>
</organism>
<dbReference type="PDB" id="8AVK">
    <property type="method" value="X-ray"/>
    <property type="resolution" value="2.10 A"/>
    <property type="chains" value="A/B=1-203"/>
</dbReference>
<keyword evidence="3 5" id="KW-0479">Metal-binding</keyword>
<dbReference type="InterPro" id="IPR019832">
    <property type="entry name" value="Mn/Fe_SOD_C"/>
</dbReference>
<dbReference type="GO" id="GO:0005737">
    <property type="term" value="C:cytoplasm"/>
    <property type="evidence" value="ECO:0007669"/>
    <property type="project" value="TreeGrafter"/>
</dbReference>
<evidence type="ECO:0000256" key="4">
    <source>
        <dbReference type="ARBA" id="ARBA00023002"/>
    </source>
</evidence>
<feature type="domain" description="Manganese/iron superoxide dismutase N-terminal" evidence="7">
    <location>
        <begin position="2"/>
        <end position="89"/>
    </location>
</feature>
<dbReference type="FunFam" id="3.55.40.20:FF:000004">
    <property type="entry name" value="Superoxide dismutase [Fe]"/>
    <property type="match status" value="1"/>
</dbReference>
<dbReference type="InterPro" id="IPR019831">
    <property type="entry name" value="Mn/Fe_SOD_N"/>
</dbReference>
<dbReference type="Pfam" id="PF00081">
    <property type="entry name" value="Sod_Fe_N"/>
    <property type="match status" value="1"/>
</dbReference>
<dbReference type="Gene3D" id="1.10.287.990">
    <property type="entry name" value="Fe,Mn superoxide dismutase (SOD) domain"/>
    <property type="match status" value="1"/>
</dbReference>
<feature type="binding site" evidence="11">
    <location>
        <position position="165"/>
    </location>
    <ligand>
        <name>Fe(3+)</name>
        <dbReference type="ChEBI" id="CHEBI:29034"/>
    </ligand>
</feature>
<protein>
    <recommendedName>
        <fullName evidence="2 6">Superoxide dismutase</fullName>
        <ecNumber evidence="2 6">1.15.1.1</ecNumber>
    </recommendedName>
</protein>
<dbReference type="SUPFAM" id="SSF46609">
    <property type="entry name" value="Fe,Mn superoxide dismutase (SOD), N-terminal domain"/>
    <property type="match status" value="1"/>
</dbReference>
<comment type="caution">
    <text evidence="9">The sequence shown here is derived from an EMBL/GenBank/DDBJ whole genome shotgun (WGS) entry which is preliminary data.</text>
</comment>
<evidence type="ECO:0007829" key="11">
    <source>
        <dbReference type="PDB" id="8AVK"/>
    </source>
</evidence>
<dbReference type="PATRIC" id="fig|1619005.3.peg.401"/>